<evidence type="ECO:0000313" key="11">
    <source>
        <dbReference type="EMBL" id="RIW15237.1"/>
    </source>
</evidence>
<name>A0A418PRM4_9BACT</name>
<keyword evidence="12" id="KW-1185">Reference proteome</keyword>
<dbReference type="SMART" id="SM00490">
    <property type="entry name" value="HELICc"/>
    <property type="match status" value="1"/>
</dbReference>
<sequence>MNFSDLGLTKELLTAIEWANYESPYPIQAEAIPALIQLKDLLGLAPTGSGKTAAYILPILQRLLPKEAPKDRFIPVLVIVPTRELAIQVAEVTENFSRFLPRKIKSMAVFGGVSINPQMMKLHGVEILIATPGRLIDLIGRNALGISRIHTLVLDEADKVLNMGFREEVEHILELLPARRQNILFSATMDEEVEVLTQKLLKNPIKIQVEAPNFTPDLIDQKAYRVSPENKGPFLRTLINSGDWTQILIFASSIRTADNVAAKLSKNGINAVAFHGDKSQGARTEALAKFKSGKTRVLVATDLAARGIDIQFLPLVINYELPRSPKDYVHRIGRTGRAGAEGEAISLITPEELHHFKVIQKKMGKWVLLLDSEDFGKTQEDSNEG</sequence>
<feature type="domain" description="DEAD-box RNA helicase Q" evidence="10">
    <location>
        <begin position="1"/>
        <end position="29"/>
    </location>
</feature>
<dbReference type="PROSITE" id="PS00039">
    <property type="entry name" value="DEAD_ATP_HELICASE"/>
    <property type="match status" value="1"/>
</dbReference>
<feature type="domain" description="Helicase C-terminal" evidence="9">
    <location>
        <begin position="218"/>
        <end position="383"/>
    </location>
</feature>
<evidence type="ECO:0000259" key="9">
    <source>
        <dbReference type="PROSITE" id="PS51194"/>
    </source>
</evidence>
<dbReference type="Proteomes" id="UP000283522">
    <property type="component" value="Unassembled WGS sequence"/>
</dbReference>
<dbReference type="GO" id="GO:0003724">
    <property type="term" value="F:RNA helicase activity"/>
    <property type="evidence" value="ECO:0007669"/>
    <property type="project" value="InterPro"/>
</dbReference>
<feature type="short sequence motif" description="Q motif" evidence="6">
    <location>
        <begin position="1"/>
        <end position="29"/>
    </location>
</feature>
<evidence type="ECO:0000256" key="4">
    <source>
        <dbReference type="ARBA" id="ARBA00022840"/>
    </source>
</evidence>
<accession>A0A418PRM4</accession>
<proteinExistence type="inferred from homology"/>
<dbReference type="InterPro" id="IPR014014">
    <property type="entry name" value="RNA_helicase_DEAD_Q_motif"/>
</dbReference>
<gene>
    <name evidence="11" type="ORF">D0X99_12415</name>
</gene>
<feature type="domain" description="Helicase ATP-binding" evidence="8">
    <location>
        <begin position="32"/>
        <end position="207"/>
    </location>
</feature>
<dbReference type="PROSITE" id="PS51192">
    <property type="entry name" value="HELICASE_ATP_BIND_1"/>
    <property type="match status" value="1"/>
</dbReference>
<dbReference type="PANTHER" id="PTHR47959:SF13">
    <property type="entry name" value="ATP-DEPENDENT RNA HELICASE RHLE"/>
    <property type="match status" value="1"/>
</dbReference>
<dbReference type="InterPro" id="IPR027417">
    <property type="entry name" value="P-loop_NTPase"/>
</dbReference>
<dbReference type="RefSeq" id="WP_119478141.1">
    <property type="nucleotide sequence ID" value="NZ_QXML01000005.1"/>
</dbReference>
<dbReference type="Gene3D" id="3.40.50.300">
    <property type="entry name" value="P-loop containing nucleotide triphosphate hydrolases"/>
    <property type="match status" value="2"/>
</dbReference>
<dbReference type="AlphaFoldDB" id="A0A418PRM4"/>
<evidence type="ECO:0000256" key="3">
    <source>
        <dbReference type="ARBA" id="ARBA00022806"/>
    </source>
</evidence>
<keyword evidence="2 7" id="KW-0378">Hydrolase</keyword>
<protein>
    <submittedName>
        <fullName evidence="11">DEAD/DEAH box helicase</fullName>
    </submittedName>
</protein>
<dbReference type="InterPro" id="IPR014001">
    <property type="entry name" value="Helicase_ATP-bd"/>
</dbReference>
<dbReference type="OrthoDB" id="9785240at2"/>
<evidence type="ECO:0000256" key="2">
    <source>
        <dbReference type="ARBA" id="ARBA00022801"/>
    </source>
</evidence>
<comment type="similarity">
    <text evidence="5 7">Belongs to the DEAD box helicase family.</text>
</comment>
<dbReference type="GO" id="GO:0003676">
    <property type="term" value="F:nucleic acid binding"/>
    <property type="evidence" value="ECO:0007669"/>
    <property type="project" value="InterPro"/>
</dbReference>
<dbReference type="PROSITE" id="PS51194">
    <property type="entry name" value="HELICASE_CTER"/>
    <property type="match status" value="1"/>
</dbReference>
<dbReference type="PANTHER" id="PTHR47959">
    <property type="entry name" value="ATP-DEPENDENT RNA HELICASE RHLE-RELATED"/>
    <property type="match status" value="1"/>
</dbReference>
<dbReference type="PROSITE" id="PS51195">
    <property type="entry name" value="Q_MOTIF"/>
    <property type="match status" value="1"/>
</dbReference>
<dbReference type="Pfam" id="PF00271">
    <property type="entry name" value="Helicase_C"/>
    <property type="match status" value="1"/>
</dbReference>
<dbReference type="InterPro" id="IPR044742">
    <property type="entry name" value="DEAD/DEAH_RhlB"/>
</dbReference>
<keyword evidence="1 7" id="KW-0547">Nucleotide-binding</keyword>
<reference evidence="11 12" key="1">
    <citation type="submission" date="2018-09" db="EMBL/GenBank/DDBJ databases">
        <authorList>
            <person name="Wang X."/>
            <person name="Du Z."/>
        </authorList>
    </citation>
    <scope>NUCLEOTIDE SEQUENCE [LARGE SCALE GENOMIC DNA]</scope>
    <source>
        <strain evidence="11 12">N3</strain>
    </source>
</reference>
<dbReference type="Pfam" id="PF00270">
    <property type="entry name" value="DEAD"/>
    <property type="match status" value="1"/>
</dbReference>
<dbReference type="CDD" id="cd18787">
    <property type="entry name" value="SF2_C_DEAD"/>
    <property type="match status" value="1"/>
</dbReference>
<dbReference type="CDD" id="cd00268">
    <property type="entry name" value="DEADc"/>
    <property type="match status" value="1"/>
</dbReference>
<evidence type="ECO:0000256" key="6">
    <source>
        <dbReference type="PROSITE-ProRule" id="PRU00552"/>
    </source>
</evidence>
<organism evidence="11 12">
    <name type="scientific">Algoriphagus lacus</name>
    <dbReference type="NCBI Taxonomy" id="2056311"/>
    <lineage>
        <taxon>Bacteria</taxon>
        <taxon>Pseudomonadati</taxon>
        <taxon>Bacteroidota</taxon>
        <taxon>Cytophagia</taxon>
        <taxon>Cytophagales</taxon>
        <taxon>Cyclobacteriaceae</taxon>
        <taxon>Algoriphagus</taxon>
    </lineage>
</organism>
<keyword evidence="3 7" id="KW-0347">Helicase</keyword>
<dbReference type="GO" id="GO:0005829">
    <property type="term" value="C:cytosol"/>
    <property type="evidence" value="ECO:0007669"/>
    <property type="project" value="TreeGrafter"/>
</dbReference>
<dbReference type="InterPro" id="IPR050079">
    <property type="entry name" value="DEAD_box_RNA_helicase"/>
</dbReference>
<evidence type="ECO:0000256" key="7">
    <source>
        <dbReference type="RuleBase" id="RU000492"/>
    </source>
</evidence>
<evidence type="ECO:0000259" key="8">
    <source>
        <dbReference type="PROSITE" id="PS51192"/>
    </source>
</evidence>
<comment type="caution">
    <text evidence="11">The sequence shown here is derived from an EMBL/GenBank/DDBJ whole genome shotgun (WGS) entry which is preliminary data.</text>
</comment>
<dbReference type="SMART" id="SM00487">
    <property type="entry name" value="DEXDc"/>
    <property type="match status" value="1"/>
</dbReference>
<evidence type="ECO:0000313" key="12">
    <source>
        <dbReference type="Proteomes" id="UP000283522"/>
    </source>
</evidence>
<dbReference type="InterPro" id="IPR001650">
    <property type="entry name" value="Helicase_C-like"/>
</dbReference>
<dbReference type="EMBL" id="QXML01000005">
    <property type="protein sequence ID" value="RIW15237.1"/>
    <property type="molecule type" value="Genomic_DNA"/>
</dbReference>
<dbReference type="SUPFAM" id="SSF52540">
    <property type="entry name" value="P-loop containing nucleoside triphosphate hydrolases"/>
    <property type="match status" value="1"/>
</dbReference>
<dbReference type="InterPro" id="IPR000629">
    <property type="entry name" value="RNA-helicase_DEAD-box_CS"/>
</dbReference>
<evidence type="ECO:0000259" key="10">
    <source>
        <dbReference type="PROSITE" id="PS51195"/>
    </source>
</evidence>
<evidence type="ECO:0000256" key="1">
    <source>
        <dbReference type="ARBA" id="ARBA00022741"/>
    </source>
</evidence>
<dbReference type="InterPro" id="IPR011545">
    <property type="entry name" value="DEAD/DEAH_box_helicase_dom"/>
</dbReference>
<keyword evidence="4 7" id="KW-0067">ATP-binding</keyword>
<evidence type="ECO:0000256" key="5">
    <source>
        <dbReference type="ARBA" id="ARBA00038437"/>
    </source>
</evidence>
<dbReference type="GO" id="GO:0016787">
    <property type="term" value="F:hydrolase activity"/>
    <property type="evidence" value="ECO:0007669"/>
    <property type="project" value="UniProtKB-KW"/>
</dbReference>
<dbReference type="GO" id="GO:0005524">
    <property type="term" value="F:ATP binding"/>
    <property type="evidence" value="ECO:0007669"/>
    <property type="project" value="UniProtKB-KW"/>
</dbReference>